<feature type="domain" description="Aminoglycoside phosphotransferase" evidence="1">
    <location>
        <begin position="65"/>
        <end position="270"/>
    </location>
</feature>
<dbReference type="SUPFAM" id="SSF56112">
    <property type="entry name" value="Protein kinase-like (PK-like)"/>
    <property type="match status" value="1"/>
</dbReference>
<reference evidence="3" key="1">
    <citation type="submission" date="2016-06" db="EMBL/GenBank/DDBJ databases">
        <title>Complete genome sequence of Actinoalloteichus fjordicus DSM 46855 (=ADI127-17), type strain of the new species Actinoalloteichus fjordicus.</title>
        <authorList>
            <person name="Ruckert C."/>
            <person name="Nouioui I."/>
            <person name="Willmese J."/>
            <person name="van Wezel G."/>
            <person name="Klenk H.-P."/>
            <person name="Kalinowski J."/>
            <person name="Zotchev S.B."/>
        </authorList>
    </citation>
    <scope>NUCLEOTIDE SEQUENCE [LARGE SCALE GENOMIC DNA]</scope>
    <source>
        <strain evidence="3">ADI127-7</strain>
    </source>
</reference>
<dbReference type="InterPro" id="IPR002575">
    <property type="entry name" value="Aminoglycoside_PTrfase"/>
</dbReference>
<dbReference type="RefSeq" id="WP_083682963.1">
    <property type="nucleotide sequence ID" value="NZ_CP016076.1"/>
</dbReference>
<dbReference type="Pfam" id="PF01636">
    <property type="entry name" value="APH"/>
    <property type="match status" value="1"/>
</dbReference>
<evidence type="ECO:0000313" key="2">
    <source>
        <dbReference type="EMBL" id="APU13263.1"/>
    </source>
</evidence>
<dbReference type="EMBL" id="CP016076">
    <property type="protein sequence ID" value="APU13263.1"/>
    <property type="molecule type" value="Genomic_DNA"/>
</dbReference>
<dbReference type="Gene3D" id="3.90.1200.10">
    <property type="match status" value="1"/>
</dbReference>
<sequence length="313" mass="34683">MSVPSPAADAAPPMASDERIPISAFDQPDRTMLIAAIRDHCAPLLGRHKVVADRSMPHGEAVVVELAAEDERRWIAKSILRPSRYRKELAALRTLAPILGEHAPQLIHQDDALRLIVMTRVPGEPMPADPAHQDPASYEQAGRLSRLLHDSAPPVAAPAYAAELTASLDRWAGAGSRAGLLSRAEIDFVADRIAELARLPPPMTVPCHLDYQPRNWLVDAAGVLRVIDFGAVGLDRWLQETSRMTHRQWRERPELGDAFYAGYGRRPTEEELHVQRCRDAHGALTTIVWAHEHDDPGFEAEGRRLLDELRAEG</sequence>
<dbReference type="Proteomes" id="UP000185511">
    <property type="component" value="Chromosome"/>
</dbReference>
<name>A0AAC9L8B5_9PSEU</name>
<gene>
    <name evidence="2" type="ORF">UA74_05945</name>
</gene>
<accession>A0AAC9L8B5</accession>
<keyword evidence="3" id="KW-1185">Reference proteome</keyword>
<dbReference type="InterPro" id="IPR011009">
    <property type="entry name" value="Kinase-like_dom_sf"/>
</dbReference>
<evidence type="ECO:0000313" key="3">
    <source>
        <dbReference type="Proteomes" id="UP000185511"/>
    </source>
</evidence>
<protein>
    <submittedName>
        <fullName evidence="2">Phosphotransferase family protein</fullName>
    </submittedName>
</protein>
<evidence type="ECO:0000259" key="1">
    <source>
        <dbReference type="Pfam" id="PF01636"/>
    </source>
</evidence>
<dbReference type="AlphaFoldDB" id="A0AAC9L8B5"/>
<proteinExistence type="predicted"/>
<organism evidence="2 3">
    <name type="scientific">Actinoalloteichus fjordicus</name>
    <dbReference type="NCBI Taxonomy" id="1612552"/>
    <lineage>
        <taxon>Bacteria</taxon>
        <taxon>Bacillati</taxon>
        <taxon>Actinomycetota</taxon>
        <taxon>Actinomycetes</taxon>
        <taxon>Pseudonocardiales</taxon>
        <taxon>Pseudonocardiaceae</taxon>
        <taxon>Actinoalloteichus</taxon>
    </lineage>
</organism>
<dbReference type="KEGG" id="acad:UA74_05945"/>